<dbReference type="AlphaFoldDB" id="A0A1L9PEJ6"/>
<name>A0A1L9PEJ6_ASPVE</name>
<sequence>MGLGNKTGELCFGRKMNINDHLRRDIYLVNKASAYGLGGFKGSNVATSKTRVKSRLELRVKPTRHMNGPMLGLKFIFAGRGKRCIFSYSILLSGESIARLLGRKPERRGKRDRVQSLEASSLSTAQWRERRAGWPGWRQVTVRFACGGEKLRKSKRAIGEFDVTPHSLHPPSAFMAIQKSKIIIAFEEENDGADDPESWILENG</sequence>
<protein>
    <submittedName>
        <fullName evidence="1">Uncharacterized protein</fullName>
    </submittedName>
</protein>
<organism evidence="1 2">
    <name type="scientific">Aspergillus versicolor CBS 583.65</name>
    <dbReference type="NCBI Taxonomy" id="1036611"/>
    <lineage>
        <taxon>Eukaryota</taxon>
        <taxon>Fungi</taxon>
        <taxon>Dikarya</taxon>
        <taxon>Ascomycota</taxon>
        <taxon>Pezizomycotina</taxon>
        <taxon>Eurotiomycetes</taxon>
        <taxon>Eurotiomycetidae</taxon>
        <taxon>Eurotiales</taxon>
        <taxon>Aspergillaceae</taxon>
        <taxon>Aspergillus</taxon>
        <taxon>Aspergillus subgen. Nidulantes</taxon>
    </lineage>
</organism>
<dbReference type="VEuPathDB" id="FungiDB:ASPVEDRAFT_537497"/>
<proteinExistence type="predicted"/>
<dbReference type="GeneID" id="63730342"/>
<evidence type="ECO:0000313" key="2">
    <source>
        <dbReference type="Proteomes" id="UP000184073"/>
    </source>
</evidence>
<gene>
    <name evidence="1" type="ORF">ASPVEDRAFT_537497</name>
</gene>
<keyword evidence="2" id="KW-1185">Reference proteome</keyword>
<accession>A0A1L9PEJ6</accession>
<dbReference type="EMBL" id="KV878127">
    <property type="protein sequence ID" value="OJI99966.1"/>
    <property type="molecule type" value="Genomic_DNA"/>
</dbReference>
<reference evidence="2" key="1">
    <citation type="journal article" date="2017" name="Genome Biol.">
        <title>Comparative genomics reveals high biological diversity and specific adaptations in the industrially and medically important fungal genus Aspergillus.</title>
        <authorList>
            <person name="de Vries R.P."/>
            <person name="Riley R."/>
            <person name="Wiebenga A."/>
            <person name="Aguilar-Osorio G."/>
            <person name="Amillis S."/>
            <person name="Uchima C.A."/>
            <person name="Anderluh G."/>
            <person name="Asadollahi M."/>
            <person name="Askin M."/>
            <person name="Barry K."/>
            <person name="Battaglia E."/>
            <person name="Bayram O."/>
            <person name="Benocci T."/>
            <person name="Braus-Stromeyer S.A."/>
            <person name="Caldana C."/>
            <person name="Canovas D."/>
            <person name="Cerqueira G.C."/>
            <person name="Chen F."/>
            <person name="Chen W."/>
            <person name="Choi C."/>
            <person name="Clum A."/>
            <person name="Dos Santos R.A."/>
            <person name="Damasio A.R."/>
            <person name="Diallinas G."/>
            <person name="Emri T."/>
            <person name="Fekete E."/>
            <person name="Flipphi M."/>
            <person name="Freyberg S."/>
            <person name="Gallo A."/>
            <person name="Gournas C."/>
            <person name="Habgood R."/>
            <person name="Hainaut M."/>
            <person name="Harispe M.L."/>
            <person name="Henrissat B."/>
            <person name="Hilden K.S."/>
            <person name="Hope R."/>
            <person name="Hossain A."/>
            <person name="Karabika E."/>
            <person name="Karaffa L."/>
            <person name="Karanyi Z."/>
            <person name="Krasevec N."/>
            <person name="Kuo A."/>
            <person name="Kusch H."/>
            <person name="LaButti K."/>
            <person name="Lagendijk E.L."/>
            <person name="Lapidus A."/>
            <person name="Levasseur A."/>
            <person name="Lindquist E."/>
            <person name="Lipzen A."/>
            <person name="Logrieco A.F."/>
            <person name="MacCabe A."/>
            <person name="Maekelae M.R."/>
            <person name="Malavazi I."/>
            <person name="Melin P."/>
            <person name="Meyer V."/>
            <person name="Mielnichuk N."/>
            <person name="Miskei M."/>
            <person name="Molnar A.P."/>
            <person name="Mule G."/>
            <person name="Ngan C.Y."/>
            <person name="Orejas M."/>
            <person name="Orosz E."/>
            <person name="Ouedraogo J.P."/>
            <person name="Overkamp K.M."/>
            <person name="Park H.-S."/>
            <person name="Perrone G."/>
            <person name="Piumi F."/>
            <person name="Punt P.J."/>
            <person name="Ram A.F."/>
            <person name="Ramon A."/>
            <person name="Rauscher S."/>
            <person name="Record E."/>
            <person name="Riano-Pachon D.M."/>
            <person name="Robert V."/>
            <person name="Roehrig J."/>
            <person name="Ruller R."/>
            <person name="Salamov A."/>
            <person name="Salih N.S."/>
            <person name="Samson R.A."/>
            <person name="Sandor E."/>
            <person name="Sanguinetti M."/>
            <person name="Schuetze T."/>
            <person name="Sepcic K."/>
            <person name="Shelest E."/>
            <person name="Sherlock G."/>
            <person name="Sophianopoulou V."/>
            <person name="Squina F.M."/>
            <person name="Sun H."/>
            <person name="Susca A."/>
            <person name="Todd R.B."/>
            <person name="Tsang A."/>
            <person name="Unkles S.E."/>
            <person name="van de Wiele N."/>
            <person name="van Rossen-Uffink D."/>
            <person name="Oliveira J.V."/>
            <person name="Vesth T.C."/>
            <person name="Visser J."/>
            <person name="Yu J.-H."/>
            <person name="Zhou M."/>
            <person name="Andersen M.R."/>
            <person name="Archer D.B."/>
            <person name="Baker S.E."/>
            <person name="Benoit I."/>
            <person name="Brakhage A.A."/>
            <person name="Braus G.H."/>
            <person name="Fischer R."/>
            <person name="Frisvad J.C."/>
            <person name="Goldman G.H."/>
            <person name="Houbraken J."/>
            <person name="Oakley B."/>
            <person name="Pocsi I."/>
            <person name="Scazzocchio C."/>
            <person name="Seiboth B."/>
            <person name="vanKuyk P.A."/>
            <person name="Wortman J."/>
            <person name="Dyer P.S."/>
            <person name="Grigoriev I.V."/>
        </authorList>
    </citation>
    <scope>NUCLEOTIDE SEQUENCE [LARGE SCALE GENOMIC DNA]</scope>
    <source>
        <strain evidence="2">CBS 583.65</strain>
    </source>
</reference>
<dbReference type="RefSeq" id="XP_040665729.1">
    <property type="nucleotide sequence ID" value="XM_040814831.1"/>
</dbReference>
<evidence type="ECO:0000313" key="1">
    <source>
        <dbReference type="EMBL" id="OJI99966.1"/>
    </source>
</evidence>
<dbReference type="Proteomes" id="UP000184073">
    <property type="component" value="Unassembled WGS sequence"/>
</dbReference>